<reference evidence="5" key="3">
    <citation type="submission" date="2020-12" db="UniProtKB">
        <authorList>
            <consortium name="EnsemblPlants"/>
        </authorList>
    </citation>
    <scope>IDENTIFICATION</scope>
</reference>
<dbReference type="Gramene" id="Pp3c8_7940V3.1">
    <property type="protein sequence ID" value="Pp3c8_7940V3.1"/>
    <property type="gene ID" value="Pp3c8_7940"/>
</dbReference>
<dbReference type="HOGENOM" id="CLU_1241872_0_0_1"/>
<dbReference type="AlphaFoldDB" id="A9RGQ5"/>
<protein>
    <recommendedName>
        <fullName evidence="7">Pectinesterase inhibitor domain-containing protein</fullName>
    </recommendedName>
</protein>
<dbReference type="InterPro" id="IPR023346">
    <property type="entry name" value="Lysozyme-like_dom_sf"/>
</dbReference>
<evidence type="ECO:0000313" key="4">
    <source>
        <dbReference type="EMBL" id="PNR49394.1"/>
    </source>
</evidence>
<dbReference type="Gramene" id="Pp3c8_7940V3.2">
    <property type="protein sequence ID" value="Pp3c8_7940V3.2"/>
    <property type="gene ID" value="Pp3c8_7940"/>
</dbReference>
<dbReference type="EnsemblPlants" id="Pp3c8_7940V3.4">
    <property type="protein sequence ID" value="Pp3c8_7940V3.4"/>
    <property type="gene ID" value="Pp3c8_7940"/>
</dbReference>
<dbReference type="EnsemblPlants" id="Pp3c8_7940V3.1">
    <property type="protein sequence ID" value="Pp3c8_7940V3.1"/>
    <property type="gene ID" value="Pp3c8_7940"/>
</dbReference>
<dbReference type="EnsemblPlants" id="Pp3c8_7940V3.2">
    <property type="protein sequence ID" value="Pp3c8_7940V3.2"/>
    <property type="gene ID" value="Pp3c8_7940"/>
</dbReference>
<dbReference type="InterPro" id="IPR052619">
    <property type="entry name" value="Phage_lysozyme-like"/>
</dbReference>
<sequence length="223" mass="24495">MVRAESLTAVLLCCLLLCNFVPTPAVASRRLIRGAVSFAIRAWCIPRTESLLLEYEQKHECTYNLTNGDRAAGVGYNLDDDVETRRSELSTVLADYDKVYIGESCLNAVQISALLALDTRRALDRAAASVKSLDEQCCAVMAVFGDIQHSAGKDAFEGSDFKDFIEAMSAKKWMKAAENLKKTSWCKANKERCMSDKAIIKEGCGEAGADVVIHQVTNPHVHN</sequence>
<dbReference type="Proteomes" id="UP000006727">
    <property type="component" value="Chromosome 8"/>
</dbReference>
<accession>A9RGQ5</accession>
<dbReference type="PANTHER" id="PTHR37406:SF1">
    <property type="entry name" value="T4-TYPE LYSOZYME 1-RELATED"/>
    <property type="match status" value="1"/>
</dbReference>
<gene>
    <name evidence="5" type="primary">LOC112286129</name>
    <name evidence="4" type="ORF">PHYPA_011290</name>
</gene>
<evidence type="ECO:0000313" key="5">
    <source>
        <dbReference type="EnsemblPlants" id="Pp3c8_7940V3.1"/>
    </source>
</evidence>
<keyword evidence="6" id="KW-1185">Reference proteome</keyword>
<proteinExistence type="predicted"/>
<evidence type="ECO:0008006" key="7">
    <source>
        <dbReference type="Google" id="ProtNLM"/>
    </source>
</evidence>
<dbReference type="GO" id="GO:0031640">
    <property type="term" value="P:killing of cells of another organism"/>
    <property type="evidence" value="ECO:0007669"/>
    <property type="project" value="UniProtKB-KW"/>
</dbReference>
<dbReference type="EnsemblPlants" id="Pp3c8_7940V3.3">
    <property type="protein sequence ID" value="Pp3c8_7940V3.3"/>
    <property type="gene ID" value="Pp3c8_7940"/>
</dbReference>
<reference evidence="4 6" key="1">
    <citation type="journal article" date="2008" name="Science">
        <title>The Physcomitrella genome reveals evolutionary insights into the conquest of land by plants.</title>
        <authorList>
            <person name="Rensing S."/>
            <person name="Lang D."/>
            <person name="Zimmer A."/>
            <person name="Terry A."/>
            <person name="Salamov A."/>
            <person name="Shapiro H."/>
            <person name="Nishiyama T."/>
            <person name="Perroud P.-F."/>
            <person name="Lindquist E."/>
            <person name="Kamisugi Y."/>
            <person name="Tanahashi T."/>
            <person name="Sakakibara K."/>
            <person name="Fujita T."/>
            <person name="Oishi K."/>
            <person name="Shin-I T."/>
            <person name="Kuroki Y."/>
            <person name="Toyoda A."/>
            <person name="Suzuki Y."/>
            <person name="Hashimoto A."/>
            <person name="Yamaguchi K."/>
            <person name="Sugano A."/>
            <person name="Kohara Y."/>
            <person name="Fujiyama A."/>
            <person name="Anterola A."/>
            <person name="Aoki S."/>
            <person name="Ashton N."/>
            <person name="Barbazuk W.B."/>
            <person name="Barker E."/>
            <person name="Bennetzen J."/>
            <person name="Bezanilla M."/>
            <person name="Blankenship R."/>
            <person name="Cho S.H."/>
            <person name="Dutcher S."/>
            <person name="Estelle M."/>
            <person name="Fawcett J.A."/>
            <person name="Gundlach H."/>
            <person name="Hanada K."/>
            <person name="Heyl A."/>
            <person name="Hicks K.A."/>
            <person name="Hugh J."/>
            <person name="Lohr M."/>
            <person name="Mayer K."/>
            <person name="Melkozernov A."/>
            <person name="Murata T."/>
            <person name="Nelson D."/>
            <person name="Pils B."/>
            <person name="Prigge M."/>
            <person name="Reiss B."/>
            <person name="Renner T."/>
            <person name="Rombauts S."/>
            <person name="Rushton P."/>
            <person name="Sanderfoot A."/>
            <person name="Schween G."/>
            <person name="Shiu S.-H."/>
            <person name="Stueber K."/>
            <person name="Theodoulou F.L."/>
            <person name="Tu H."/>
            <person name="Van de Peer Y."/>
            <person name="Verrier P.J."/>
            <person name="Waters E."/>
            <person name="Wood A."/>
            <person name="Yang L."/>
            <person name="Cove D."/>
            <person name="Cuming A."/>
            <person name="Hasebe M."/>
            <person name="Lucas S."/>
            <person name="Mishler D.B."/>
            <person name="Reski R."/>
            <person name="Grigoriev I."/>
            <person name="Quatrano R.S."/>
            <person name="Boore J.L."/>
        </authorList>
    </citation>
    <scope>NUCLEOTIDE SEQUENCE [LARGE SCALE GENOMIC DNA]</scope>
    <source>
        <strain evidence="5 6">cv. Gransden 2004</strain>
    </source>
</reference>
<evidence type="ECO:0000313" key="6">
    <source>
        <dbReference type="Proteomes" id="UP000006727"/>
    </source>
</evidence>
<feature type="signal peptide" evidence="3">
    <location>
        <begin position="1"/>
        <end position="27"/>
    </location>
</feature>
<evidence type="ECO:0000256" key="3">
    <source>
        <dbReference type="SAM" id="SignalP"/>
    </source>
</evidence>
<organism evidence="4">
    <name type="scientific">Physcomitrium patens</name>
    <name type="common">Spreading-leaved earth moss</name>
    <name type="synonym">Physcomitrella patens</name>
    <dbReference type="NCBI Taxonomy" id="3218"/>
    <lineage>
        <taxon>Eukaryota</taxon>
        <taxon>Viridiplantae</taxon>
        <taxon>Streptophyta</taxon>
        <taxon>Embryophyta</taxon>
        <taxon>Bryophyta</taxon>
        <taxon>Bryophytina</taxon>
        <taxon>Bryopsida</taxon>
        <taxon>Funariidae</taxon>
        <taxon>Funariales</taxon>
        <taxon>Funariaceae</taxon>
        <taxon>Physcomitrium</taxon>
    </lineage>
</organism>
<dbReference type="GO" id="GO:0003796">
    <property type="term" value="F:lysozyme activity"/>
    <property type="evidence" value="ECO:0007669"/>
    <property type="project" value="InterPro"/>
</dbReference>
<evidence type="ECO:0000256" key="1">
    <source>
        <dbReference type="ARBA" id="ARBA00022529"/>
    </source>
</evidence>
<dbReference type="OMA" id="CIPRTES"/>
<dbReference type="Gramene" id="Pp3c8_7940V3.4">
    <property type="protein sequence ID" value="Pp3c8_7940V3.4"/>
    <property type="gene ID" value="Pp3c8_7940"/>
</dbReference>
<dbReference type="GO" id="GO:0042742">
    <property type="term" value="P:defense response to bacterium"/>
    <property type="evidence" value="ECO:0007669"/>
    <property type="project" value="UniProtKB-KW"/>
</dbReference>
<feature type="chain" id="PRO_5014297852" description="Pectinesterase inhibitor domain-containing protein" evidence="3">
    <location>
        <begin position="28"/>
        <end position="223"/>
    </location>
</feature>
<evidence type="ECO:0000256" key="2">
    <source>
        <dbReference type="ARBA" id="ARBA00022638"/>
    </source>
</evidence>
<dbReference type="PANTHER" id="PTHR37406">
    <property type="entry name" value="T4-TYPE LYSOZYME 1-RELATED"/>
    <property type="match status" value="1"/>
</dbReference>
<dbReference type="PaxDb" id="3218-PP1S8_176V6.2"/>
<reference evidence="4 6" key="2">
    <citation type="journal article" date="2018" name="Plant J.">
        <title>The Physcomitrella patens chromosome-scale assembly reveals moss genome structure and evolution.</title>
        <authorList>
            <person name="Lang D."/>
            <person name="Ullrich K.K."/>
            <person name="Murat F."/>
            <person name="Fuchs J."/>
            <person name="Jenkins J."/>
            <person name="Haas F.B."/>
            <person name="Piednoel M."/>
            <person name="Gundlach H."/>
            <person name="Van Bel M."/>
            <person name="Meyberg R."/>
            <person name="Vives C."/>
            <person name="Morata J."/>
            <person name="Symeonidi A."/>
            <person name="Hiss M."/>
            <person name="Muchero W."/>
            <person name="Kamisugi Y."/>
            <person name="Saleh O."/>
            <person name="Blanc G."/>
            <person name="Decker E.L."/>
            <person name="van Gessel N."/>
            <person name="Grimwood J."/>
            <person name="Hayes R.D."/>
            <person name="Graham S.W."/>
            <person name="Gunter L.E."/>
            <person name="McDaniel S.F."/>
            <person name="Hoernstein S.N.W."/>
            <person name="Larsson A."/>
            <person name="Li F.W."/>
            <person name="Perroud P.F."/>
            <person name="Phillips J."/>
            <person name="Ranjan P."/>
            <person name="Rokshar D.S."/>
            <person name="Rothfels C.J."/>
            <person name="Schneider L."/>
            <person name="Shu S."/>
            <person name="Stevenson D.W."/>
            <person name="Thummler F."/>
            <person name="Tillich M."/>
            <person name="Villarreal Aguilar J.C."/>
            <person name="Widiez T."/>
            <person name="Wong G.K."/>
            <person name="Wymore A."/>
            <person name="Zhang Y."/>
            <person name="Zimmer A.D."/>
            <person name="Quatrano R.S."/>
            <person name="Mayer K.F.X."/>
            <person name="Goodstein D."/>
            <person name="Casacuberta J.M."/>
            <person name="Vandepoele K."/>
            <person name="Reski R."/>
            <person name="Cuming A.C."/>
            <person name="Tuskan G.A."/>
            <person name="Maumus F."/>
            <person name="Salse J."/>
            <person name="Schmutz J."/>
            <person name="Rensing S.A."/>
        </authorList>
    </citation>
    <scope>NUCLEOTIDE SEQUENCE [LARGE SCALE GENOMIC DNA]</scope>
    <source>
        <strain evidence="5 6">cv. Gransden 2004</strain>
    </source>
</reference>
<dbReference type="Gramene" id="Pp3c8_7940V3.3">
    <property type="protein sequence ID" value="Pp3c8_7940V3.3"/>
    <property type="gene ID" value="Pp3c8_7940"/>
</dbReference>
<keyword evidence="2" id="KW-0081">Bacteriolytic enzyme</keyword>
<dbReference type="SUPFAM" id="SSF53955">
    <property type="entry name" value="Lysozyme-like"/>
    <property type="match status" value="1"/>
</dbReference>
<dbReference type="RefSeq" id="XP_024383520.1">
    <property type="nucleotide sequence ID" value="XM_024527752.2"/>
</dbReference>
<dbReference type="GeneID" id="112286129"/>
<dbReference type="EMBL" id="ABEU02000008">
    <property type="protein sequence ID" value="PNR49394.1"/>
    <property type="molecule type" value="Genomic_DNA"/>
</dbReference>
<name>A9RGQ5_PHYPA</name>
<keyword evidence="1" id="KW-0929">Antimicrobial</keyword>
<dbReference type="Gene3D" id="1.10.530.40">
    <property type="match status" value="1"/>
</dbReference>
<dbReference type="InterPro" id="IPR023347">
    <property type="entry name" value="Lysozyme_dom_sf"/>
</dbReference>
<dbReference type="OrthoDB" id="2012889at2759"/>
<dbReference type="RefSeq" id="XP_024383519.1">
    <property type="nucleotide sequence ID" value="XM_024527751.2"/>
</dbReference>
<keyword evidence="3" id="KW-0732">Signal</keyword>